<evidence type="ECO:0000313" key="13">
    <source>
        <dbReference type="EMBL" id="KAE8726087.1"/>
    </source>
</evidence>
<gene>
    <name evidence="13" type="ORF">F3Y22_tig00007889pilonHSYRG00005</name>
</gene>
<name>A0A6A3CBR5_HIBSY</name>
<dbReference type="GO" id="GO:0007623">
    <property type="term" value="P:circadian rhythm"/>
    <property type="evidence" value="ECO:0007669"/>
    <property type="project" value="UniProtKB-ARBA"/>
</dbReference>
<dbReference type="Pfam" id="PF00072">
    <property type="entry name" value="Response_reg"/>
    <property type="match status" value="1"/>
</dbReference>
<dbReference type="PROSITE" id="PS51017">
    <property type="entry name" value="CCT"/>
    <property type="match status" value="1"/>
</dbReference>
<accession>A0A6A3CBR5</accession>
<dbReference type="GO" id="GO:0005634">
    <property type="term" value="C:nucleus"/>
    <property type="evidence" value="ECO:0007669"/>
    <property type="project" value="UniProtKB-SubCell"/>
</dbReference>
<comment type="subcellular location">
    <subcellularLocation>
        <location evidence="1 9">Nucleus</location>
    </subcellularLocation>
</comment>
<dbReference type="CDD" id="cd17582">
    <property type="entry name" value="psREC_PRR"/>
    <property type="match status" value="1"/>
</dbReference>
<dbReference type="GO" id="GO:0045892">
    <property type="term" value="P:negative regulation of DNA-templated transcription"/>
    <property type="evidence" value="ECO:0007669"/>
    <property type="project" value="UniProtKB-ARBA"/>
</dbReference>
<sequence length="712" mass="77567">MGMVQMNNSGLMTGKLVELNTHIRDENVKIRDGVMGEGQGLSEEDESRINEDTSNGKEEVVQLHGPFVCWERFLPLRSLKVLLVENDDSTCHVVCALLRNCGYEVIAVSNGLQAWKILEDVANHIDLVLTEVVMPCLSGIGLLGKIMNHKTRKNIPVIMMSSHDSMNIVLKCLSKGAVDFLVKPIRKNELKNLWQHVWRRCHSSSGSGSGSGTRTQNSAKSKAADSDNTQSYKEDDTGRGGLNAQDRSDNGSGTQSSWTKRVVEIDSSQPISTGDQVMHSTSEVLANKRVPVTTQRECDGRDDELVKGKDLGEGAPKITALQLENLNGKVNTNMEGANQEKLYEIDSNKDGEKLQKTQLELKDGKLGGDLRNRAADVIGIINNTDSRIESAVLSIMNGLRKVSDMKDTGTSAHERNVLRHSDHSAFLRYNSGSTTNQAPVGNVGSCSPLANSSEAANTDSMKNFQSNSNNMARNQQSNGSSNNNDMGSTTNNGYRKSAVISDKPAPKTIVPSSAFQPVQNGIATAPQPLAHGKVDAGIGKKILAKAKGTDQQVQVQHQHHYHHTFHNMPRIQKLGNHDDSFQCGSSNMSSAPHVDTNGLNGSASESNHGSNVQNGNVPALNSRGFNLESVDGAPGKGGAVGGIGFAGGNLADRNRFAQREAALNKFRQKRKERCFEKKVRYQSRKKLAEQRPRIRGQFVRQVQENNSRDTNC</sequence>
<dbReference type="AlphaFoldDB" id="A0A6A3CBR5"/>
<dbReference type="InterPro" id="IPR001789">
    <property type="entry name" value="Sig_transdc_resp-reg_receiver"/>
</dbReference>
<evidence type="ECO:0000256" key="5">
    <source>
        <dbReference type="ARBA" id="ARBA00023108"/>
    </source>
</evidence>
<evidence type="ECO:0000256" key="8">
    <source>
        <dbReference type="PROSITE-ProRule" id="PRU00169"/>
    </source>
</evidence>
<evidence type="ECO:0000256" key="2">
    <source>
        <dbReference type="ARBA" id="ARBA00010330"/>
    </source>
</evidence>
<evidence type="ECO:0000256" key="4">
    <source>
        <dbReference type="ARBA" id="ARBA00023015"/>
    </source>
</evidence>
<dbReference type="PANTHER" id="PTHR43874:SF125">
    <property type="entry name" value="TWO-COMPONENT RESPONSE REGULATOR-LIKE APRR7"/>
    <property type="match status" value="1"/>
</dbReference>
<feature type="region of interest" description="Disordered" evidence="10">
    <location>
        <begin position="451"/>
        <end position="496"/>
    </location>
</feature>
<dbReference type="SUPFAM" id="SSF52172">
    <property type="entry name" value="CheY-like"/>
    <property type="match status" value="1"/>
</dbReference>
<evidence type="ECO:0000256" key="10">
    <source>
        <dbReference type="SAM" id="MobiDB-lite"/>
    </source>
</evidence>
<feature type="region of interest" description="Disordered" evidence="10">
    <location>
        <begin position="202"/>
        <end position="261"/>
    </location>
</feature>
<dbReference type="Gene3D" id="3.40.50.2300">
    <property type="match status" value="1"/>
</dbReference>
<evidence type="ECO:0000259" key="12">
    <source>
        <dbReference type="PROSITE" id="PS51017"/>
    </source>
</evidence>
<feature type="compositionally biased region" description="Basic and acidic residues" evidence="10">
    <location>
        <begin position="47"/>
        <end position="56"/>
    </location>
</feature>
<feature type="compositionally biased region" description="Polar residues" evidence="10">
    <location>
        <begin position="250"/>
        <end position="259"/>
    </location>
</feature>
<organism evidence="13 14">
    <name type="scientific">Hibiscus syriacus</name>
    <name type="common">Rose of Sharon</name>
    <dbReference type="NCBI Taxonomy" id="106335"/>
    <lineage>
        <taxon>Eukaryota</taxon>
        <taxon>Viridiplantae</taxon>
        <taxon>Streptophyta</taxon>
        <taxon>Embryophyta</taxon>
        <taxon>Tracheophyta</taxon>
        <taxon>Spermatophyta</taxon>
        <taxon>Magnoliopsida</taxon>
        <taxon>eudicotyledons</taxon>
        <taxon>Gunneridae</taxon>
        <taxon>Pentapetalae</taxon>
        <taxon>rosids</taxon>
        <taxon>malvids</taxon>
        <taxon>Malvales</taxon>
        <taxon>Malvaceae</taxon>
        <taxon>Malvoideae</taxon>
        <taxon>Hibiscus</taxon>
    </lineage>
</organism>
<keyword evidence="6" id="KW-0804">Transcription</keyword>
<feature type="compositionally biased region" description="Polar residues" evidence="10">
    <location>
        <begin position="451"/>
        <end position="473"/>
    </location>
</feature>
<dbReference type="Proteomes" id="UP000436088">
    <property type="component" value="Unassembled WGS sequence"/>
</dbReference>
<dbReference type="InterPro" id="IPR045279">
    <property type="entry name" value="ARR-like"/>
</dbReference>
<dbReference type="GO" id="GO:0009736">
    <property type="term" value="P:cytokinin-activated signaling pathway"/>
    <property type="evidence" value="ECO:0007669"/>
    <property type="project" value="InterPro"/>
</dbReference>
<comment type="similarity">
    <text evidence="2">Belongs to the ARR-like family.</text>
</comment>
<feature type="domain" description="CCT" evidence="12">
    <location>
        <begin position="659"/>
        <end position="701"/>
    </location>
</feature>
<keyword evidence="4" id="KW-0805">Transcription regulation</keyword>
<reference evidence="13" key="1">
    <citation type="submission" date="2019-09" db="EMBL/GenBank/DDBJ databases">
        <title>Draft genome information of white flower Hibiscus syriacus.</title>
        <authorList>
            <person name="Kim Y.-M."/>
        </authorList>
    </citation>
    <scope>NUCLEOTIDE SEQUENCE [LARGE SCALE GENOMIC DNA]</scope>
    <source>
        <strain evidence="13">YM2019G1</strain>
    </source>
</reference>
<feature type="compositionally biased region" description="Polar residues" evidence="10">
    <location>
        <begin position="213"/>
        <end position="231"/>
    </location>
</feature>
<proteinExistence type="inferred from homology"/>
<evidence type="ECO:0000256" key="1">
    <source>
        <dbReference type="ARBA" id="ARBA00004123"/>
    </source>
</evidence>
<dbReference type="FunFam" id="3.40.50.2300:FF:000214">
    <property type="entry name" value="Two-component response regulator-like PRR37"/>
    <property type="match status" value="1"/>
</dbReference>
<protein>
    <submittedName>
        <fullName evidence="13">Response regulator</fullName>
    </submittedName>
</protein>
<feature type="region of interest" description="Disordered" evidence="10">
    <location>
        <begin position="585"/>
        <end position="617"/>
    </location>
</feature>
<feature type="compositionally biased region" description="Low complexity" evidence="10">
    <location>
        <begin position="474"/>
        <end position="493"/>
    </location>
</feature>
<keyword evidence="3" id="KW-0902">Two-component regulatory system</keyword>
<dbReference type="PANTHER" id="PTHR43874">
    <property type="entry name" value="TWO-COMPONENT RESPONSE REGULATOR"/>
    <property type="match status" value="1"/>
</dbReference>
<dbReference type="InterPro" id="IPR010402">
    <property type="entry name" value="CCT_domain"/>
</dbReference>
<evidence type="ECO:0000256" key="7">
    <source>
        <dbReference type="ARBA" id="ARBA00023242"/>
    </source>
</evidence>
<dbReference type="GO" id="GO:0000160">
    <property type="term" value="P:phosphorelay signal transduction system"/>
    <property type="evidence" value="ECO:0007669"/>
    <property type="project" value="UniProtKB-KW"/>
</dbReference>
<comment type="caution">
    <text evidence="8">Lacks conserved residue(s) required for the propagation of feature annotation.</text>
</comment>
<feature type="compositionally biased region" description="Polar residues" evidence="10">
    <location>
        <begin position="597"/>
        <end position="616"/>
    </location>
</feature>
<keyword evidence="7 9" id="KW-0539">Nucleus</keyword>
<feature type="region of interest" description="Disordered" evidence="10">
    <location>
        <begin position="34"/>
        <end position="56"/>
    </location>
</feature>
<dbReference type="PROSITE" id="PS50110">
    <property type="entry name" value="RESPONSE_REGULATORY"/>
    <property type="match status" value="1"/>
</dbReference>
<evidence type="ECO:0000313" key="14">
    <source>
        <dbReference type="Proteomes" id="UP000436088"/>
    </source>
</evidence>
<evidence type="ECO:0000256" key="3">
    <source>
        <dbReference type="ARBA" id="ARBA00023012"/>
    </source>
</evidence>
<dbReference type="Pfam" id="PF06203">
    <property type="entry name" value="CCT"/>
    <property type="match status" value="1"/>
</dbReference>
<dbReference type="GO" id="GO:0010017">
    <property type="term" value="P:red or far-red light signaling pathway"/>
    <property type="evidence" value="ECO:0007669"/>
    <property type="project" value="UniProtKB-ARBA"/>
</dbReference>
<keyword evidence="5" id="KW-0090">Biological rhythms</keyword>
<keyword evidence="14" id="KW-1185">Reference proteome</keyword>
<dbReference type="EMBL" id="VEPZ02000395">
    <property type="protein sequence ID" value="KAE8726087.1"/>
    <property type="molecule type" value="Genomic_DNA"/>
</dbReference>
<evidence type="ECO:0000256" key="9">
    <source>
        <dbReference type="PROSITE-ProRule" id="PRU00357"/>
    </source>
</evidence>
<evidence type="ECO:0000259" key="11">
    <source>
        <dbReference type="PROSITE" id="PS50110"/>
    </source>
</evidence>
<evidence type="ECO:0000256" key="6">
    <source>
        <dbReference type="ARBA" id="ARBA00023163"/>
    </source>
</evidence>
<feature type="domain" description="Response regulatory" evidence="11">
    <location>
        <begin position="80"/>
        <end position="198"/>
    </location>
</feature>
<dbReference type="SMART" id="SM00448">
    <property type="entry name" value="REC"/>
    <property type="match status" value="1"/>
</dbReference>
<comment type="caution">
    <text evidence="13">The sequence shown here is derived from an EMBL/GenBank/DDBJ whole genome shotgun (WGS) entry which is preliminary data.</text>
</comment>
<dbReference type="InterPro" id="IPR011006">
    <property type="entry name" value="CheY-like_superfamily"/>
</dbReference>